<dbReference type="RefSeq" id="WP_170144172.1">
    <property type="nucleotide sequence ID" value="NZ_BMCW01000001.1"/>
</dbReference>
<dbReference type="InterPro" id="IPR025269">
    <property type="entry name" value="SAM-like_dom"/>
</dbReference>
<dbReference type="EMBL" id="BMCW01000001">
    <property type="protein sequence ID" value="GGG43460.1"/>
    <property type="molecule type" value="Genomic_DNA"/>
</dbReference>
<evidence type="ECO:0000259" key="1">
    <source>
        <dbReference type="Pfam" id="PF13102"/>
    </source>
</evidence>
<sequence length="58" mass="6977">MLVPIFQDHNDRMKKLIGKEYADGTMERYKITLKHISEFLMWKYNVSDIDILKIDLAF</sequence>
<organism evidence="2 3">
    <name type="scientific">Epilithonimonas arachidiradicis</name>
    <dbReference type="NCBI Taxonomy" id="1617282"/>
    <lineage>
        <taxon>Bacteria</taxon>
        <taxon>Pseudomonadati</taxon>
        <taxon>Bacteroidota</taxon>
        <taxon>Flavobacteriia</taxon>
        <taxon>Flavobacteriales</taxon>
        <taxon>Weeksellaceae</taxon>
        <taxon>Chryseobacterium group</taxon>
        <taxon>Epilithonimonas</taxon>
    </lineage>
</organism>
<dbReference type="Pfam" id="PF13102">
    <property type="entry name" value="Phage_int_SAM_5"/>
    <property type="match status" value="1"/>
</dbReference>
<accession>A0ABQ1WTW6</accession>
<reference evidence="3" key="1">
    <citation type="journal article" date="2019" name="Int. J. Syst. Evol. Microbiol.">
        <title>The Global Catalogue of Microorganisms (GCM) 10K type strain sequencing project: providing services to taxonomists for standard genome sequencing and annotation.</title>
        <authorList>
            <consortium name="The Broad Institute Genomics Platform"/>
            <consortium name="The Broad Institute Genome Sequencing Center for Infectious Disease"/>
            <person name="Wu L."/>
            <person name="Ma J."/>
        </authorList>
    </citation>
    <scope>NUCLEOTIDE SEQUENCE [LARGE SCALE GENOMIC DNA]</scope>
    <source>
        <strain evidence="3">CCM 8490</strain>
    </source>
</reference>
<feature type="domain" description="Phage integrase SAM-like" evidence="1">
    <location>
        <begin position="2"/>
        <end position="58"/>
    </location>
</feature>
<protein>
    <recommendedName>
        <fullName evidence="1">Phage integrase SAM-like domain-containing protein</fullName>
    </recommendedName>
</protein>
<evidence type="ECO:0000313" key="3">
    <source>
        <dbReference type="Proteomes" id="UP000658202"/>
    </source>
</evidence>
<proteinExistence type="predicted"/>
<dbReference type="Proteomes" id="UP000658202">
    <property type="component" value="Unassembled WGS sequence"/>
</dbReference>
<evidence type="ECO:0000313" key="2">
    <source>
        <dbReference type="EMBL" id="GGG43460.1"/>
    </source>
</evidence>
<name>A0ABQ1WTW6_9FLAO</name>
<keyword evidence="3" id="KW-1185">Reference proteome</keyword>
<gene>
    <name evidence="2" type="ORF">GCM10007332_01180</name>
</gene>
<comment type="caution">
    <text evidence="2">The sequence shown here is derived from an EMBL/GenBank/DDBJ whole genome shotgun (WGS) entry which is preliminary data.</text>
</comment>